<evidence type="ECO:0000256" key="6">
    <source>
        <dbReference type="ARBA" id="ARBA00022989"/>
    </source>
</evidence>
<protein>
    <submittedName>
        <fullName evidence="10">Putative membrane protein</fullName>
    </submittedName>
</protein>
<dbReference type="PANTHER" id="PTHR33908:SF3">
    <property type="entry name" value="UNDECAPRENYL PHOSPHATE-ALPHA-4-AMINO-4-DEOXY-L-ARABINOSE ARABINOSYL TRANSFERASE"/>
    <property type="match status" value="1"/>
</dbReference>
<keyword evidence="7 8" id="KW-0472">Membrane</keyword>
<dbReference type="RefSeq" id="WP_012675456.1">
    <property type="nucleotide sequence ID" value="NC_012440.1"/>
</dbReference>
<dbReference type="eggNOG" id="COG1807">
    <property type="taxonomic scope" value="Bacteria"/>
</dbReference>
<evidence type="ECO:0000256" key="5">
    <source>
        <dbReference type="ARBA" id="ARBA00022692"/>
    </source>
</evidence>
<name>C0QU70_PERMH</name>
<comment type="subcellular location">
    <subcellularLocation>
        <location evidence="1">Cell membrane</location>
        <topology evidence="1">Multi-pass membrane protein</topology>
    </subcellularLocation>
</comment>
<dbReference type="GO" id="GO:0009103">
    <property type="term" value="P:lipopolysaccharide biosynthetic process"/>
    <property type="evidence" value="ECO:0007669"/>
    <property type="project" value="UniProtKB-ARBA"/>
</dbReference>
<keyword evidence="11" id="KW-1185">Reference proteome</keyword>
<gene>
    <name evidence="10" type="ordered locus">PERMA_0445</name>
</gene>
<feature type="transmembrane region" description="Helical" evidence="8">
    <location>
        <begin position="115"/>
        <end position="135"/>
    </location>
</feature>
<reference evidence="10 11" key="1">
    <citation type="journal article" date="2009" name="J. Bacteriol.">
        <title>Complete and draft genome sequences of six members of the Aquificales.</title>
        <authorList>
            <person name="Reysenbach A.L."/>
            <person name="Hamamura N."/>
            <person name="Podar M."/>
            <person name="Griffiths E."/>
            <person name="Ferreira S."/>
            <person name="Hochstein R."/>
            <person name="Heidelberg J."/>
            <person name="Johnson J."/>
            <person name="Mead D."/>
            <person name="Pohorille A."/>
            <person name="Sarmiento M."/>
            <person name="Schweighofer K."/>
            <person name="Seshadri R."/>
            <person name="Voytek M.A."/>
        </authorList>
    </citation>
    <scope>NUCLEOTIDE SEQUENCE [LARGE SCALE GENOMIC DNA]</scope>
    <source>
        <strain evidence="11">DSM 14350 / EX-H1</strain>
    </source>
</reference>
<dbReference type="AlphaFoldDB" id="C0QU70"/>
<dbReference type="GO" id="GO:0016763">
    <property type="term" value="F:pentosyltransferase activity"/>
    <property type="evidence" value="ECO:0007669"/>
    <property type="project" value="TreeGrafter"/>
</dbReference>
<dbReference type="EMBL" id="CP001230">
    <property type="protein sequence ID" value="ACO03217.1"/>
    <property type="molecule type" value="Genomic_DNA"/>
</dbReference>
<feature type="transmembrane region" description="Helical" evidence="8">
    <location>
        <begin position="85"/>
        <end position="103"/>
    </location>
</feature>
<feature type="transmembrane region" description="Helical" evidence="8">
    <location>
        <begin position="264"/>
        <end position="285"/>
    </location>
</feature>
<keyword evidence="4" id="KW-0808">Transferase</keyword>
<dbReference type="HOGENOM" id="CLU_601186_0_0_0"/>
<evidence type="ECO:0000256" key="7">
    <source>
        <dbReference type="ARBA" id="ARBA00023136"/>
    </source>
</evidence>
<dbReference type="Pfam" id="PF13231">
    <property type="entry name" value="PMT_2"/>
    <property type="match status" value="1"/>
</dbReference>
<dbReference type="KEGG" id="pmx:PERMA_0445"/>
<accession>C0QU70</accession>
<evidence type="ECO:0000256" key="8">
    <source>
        <dbReference type="SAM" id="Phobius"/>
    </source>
</evidence>
<evidence type="ECO:0000256" key="3">
    <source>
        <dbReference type="ARBA" id="ARBA00022676"/>
    </source>
</evidence>
<dbReference type="InterPro" id="IPR050297">
    <property type="entry name" value="LipidA_mod_glycosyltrf_83"/>
</dbReference>
<evidence type="ECO:0000259" key="9">
    <source>
        <dbReference type="Pfam" id="PF13231"/>
    </source>
</evidence>
<dbReference type="PANTHER" id="PTHR33908">
    <property type="entry name" value="MANNOSYLTRANSFERASE YKCB-RELATED"/>
    <property type="match status" value="1"/>
</dbReference>
<dbReference type="STRING" id="123214.PERMA_0445"/>
<evidence type="ECO:0000256" key="2">
    <source>
        <dbReference type="ARBA" id="ARBA00022475"/>
    </source>
</evidence>
<keyword evidence="5 8" id="KW-0812">Transmembrane</keyword>
<organism evidence="10 11">
    <name type="scientific">Persephonella marina (strain DSM 14350 / EX-H1)</name>
    <dbReference type="NCBI Taxonomy" id="123214"/>
    <lineage>
        <taxon>Bacteria</taxon>
        <taxon>Pseudomonadati</taxon>
        <taxon>Aquificota</taxon>
        <taxon>Aquificia</taxon>
        <taxon>Aquificales</taxon>
        <taxon>Hydrogenothermaceae</taxon>
        <taxon>Persephonella</taxon>
    </lineage>
</organism>
<feature type="transmembrane region" description="Helical" evidence="8">
    <location>
        <begin position="297"/>
        <end position="314"/>
    </location>
</feature>
<feature type="transmembrane region" description="Helical" evidence="8">
    <location>
        <begin position="210"/>
        <end position="229"/>
    </location>
</feature>
<dbReference type="InterPro" id="IPR038731">
    <property type="entry name" value="RgtA/B/C-like"/>
</dbReference>
<feature type="transmembrane region" description="Helical" evidence="8">
    <location>
        <begin position="350"/>
        <end position="371"/>
    </location>
</feature>
<dbReference type="Proteomes" id="UP000001366">
    <property type="component" value="Chromosome"/>
</dbReference>
<evidence type="ECO:0000313" key="10">
    <source>
        <dbReference type="EMBL" id="ACO03217.1"/>
    </source>
</evidence>
<keyword evidence="6 8" id="KW-1133">Transmembrane helix</keyword>
<feature type="transmembrane region" description="Helical" evidence="8">
    <location>
        <begin position="321"/>
        <end position="338"/>
    </location>
</feature>
<feature type="transmembrane region" description="Helical" evidence="8">
    <location>
        <begin position="165"/>
        <end position="198"/>
    </location>
</feature>
<feature type="domain" description="Glycosyltransferase RgtA/B/C/D-like" evidence="9">
    <location>
        <begin position="64"/>
        <end position="221"/>
    </location>
</feature>
<keyword evidence="3" id="KW-0328">Glycosyltransferase</keyword>
<feature type="transmembrane region" description="Helical" evidence="8">
    <location>
        <begin position="12"/>
        <end position="30"/>
    </location>
</feature>
<evidence type="ECO:0000256" key="1">
    <source>
        <dbReference type="ARBA" id="ARBA00004651"/>
    </source>
</evidence>
<dbReference type="GO" id="GO:0005886">
    <property type="term" value="C:plasma membrane"/>
    <property type="evidence" value="ECO:0007669"/>
    <property type="project" value="UniProtKB-SubCell"/>
</dbReference>
<evidence type="ECO:0000256" key="4">
    <source>
        <dbReference type="ARBA" id="ARBA00022679"/>
    </source>
</evidence>
<evidence type="ECO:0000313" key="11">
    <source>
        <dbReference type="Proteomes" id="UP000001366"/>
    </source>
</evidence>
<dbReference type="GO" id="GO:0010041">
    <property type="term" value="P:response to iron(III) ion"/>
    <property type="evidence" value="ECO:0007669"/>
    <property type="project" value="TreeGrafter"/>
</dbReference>
<feature type="transmembrane region" description="Helical" evidence="8">
    <location>
        <begin position="141"/>
        <end position="158"/>
    </location>
</feature>
<dbReference type="OrthoDB" id="9775035at2"/>
<dbReference type="PaxDb" id="123214-PERMA_0445"/>
<proteinExistence type="predicted"/>
<sequence>MFKINLLSDKYILSLIILGVLSLFPNINVYEFRGEESLRVIVSYEMVKSGNFLQPTFLGDLYFNKPPLFNWFIAISSFLIPWSELTARIVTIIFLSLTLLLIYRFSYKIFSDKITALFSSLIYLTFTDILFWYGYLAEIDVTLAFFIFLMIYFQYFGFIENRKDYILLSGVVAGLSFLLKGFPALVFFGITYFALIIFTRRFKEFLNPFLYISAGISILIPALWILNTADPERYIQKLFLESIVRTRGGSDILKFLTHLVEYPLLNIKQLIPGVIFAFIVIFLHFRKKLSIVLPENIKLLLFIVALNYIPYILAVESRGRYVIPLFPVLAVVFGYILVKAQKEKLLRAFVYTALFFITVRFLLGFIGFPILMEKKASRKKVAYDIIQEVDISKNIACDCSPEKSVCLYIDFEKGEPLKKSKYMKNWDYLIDCSGNKKGNLLKVYDLKGKKIYLYEKR</sequence>
<keyword evidence="2" id="KW-1003">Cell membrane</keyword>